<dbReference type="FunCoup" id="S0ESS1">
    <property type="interactions" value="11"/>
</dbReference>
<dbReference type="Gene3D" id="3.40.50.2300">
    <property type="match status" value="2"/>
</dbReference>
<dbReference type="SUPFAM" id="SSF53822">
    <property type="entry name" value="Periplasmic binding protein-like I"/>
    <property type="match status" value="1"/>
</dbReference>
<dbReference type="RefSeq" id="WP_016481881.1">
    <property type="nucleotide sequence ID" value="NC_021487.1"/>
</dbReference>
<evidence type="ECO:0000313" key="5">
    <source>
        <dbReference type="EMBL" id="CCW34319.1"/>
    </source>
</evidence>
<proteinExistence type="predicted"/>
<dbReference type="Proteomes" id="UP000014227">
    <property type="component" value="Chromosome I"/>
</dbReference>
<dbReference type="EMBL" id="HF951689">
    <property type="protein sequence ID" value="CCW34319.1"/>
    <property type="molecule type" value="Genomic_DNA"/>
</dbReference>
<dbReference type="KEGG" id="ccz:CCALI_00485"/>
<dbReference type="InterPro" id="IPR028082">
    <property type="entry name" value="Peripla_BP_I"/>
</dbReference>
<evidence type="ECO:0000256" key="2">
    <source>
        <dbReference type="ARBA" id="ARBA00023125"/>
    </source>
</evidence>
<dbReference type="OrthoDB" id="9813468at2"/>
<keyword evidence="3" id="KW-0804">Transcription</keyword>
<dbReference type="PROSITE" id="PS50949">
    <property type="entry name" value="HTH_GNTR"/>
    <property type="match status" value="1"/>
</dbReference>
<sequence length="395" mass="43498">MSSQLLKPMTVELGAVRVVRDGPLPRHLQVKQILRDLVHRGVWKAGDKIPAETEIASSLGVSKMTVNKAILALVEEGLFYREVGRGTFVKDTSASGVRTHRKRVSDWPRRQTSTIYHVITVGPTEMVADNEYLCALLLAMRCQVSPLEVTLMLQQVRGQDYVRFWRADHSAGWIIVAPRQEDVEGLYALAAEGARAVVVGASWQGVPLPCVDSNNREGAEMAVDYLFRLGHRKLGLVYAEPNAINTQDRILGFQAALQAKVLPFRPDWMIDAGTPEGIAESARSRLRELLSAPERPTAFLAAGPFLARTLLELAQEEGISVPEQLSIVGFDDPTAMAQAVPKLTTVKQPLEAMGREAIKKLQEMHAKGMIKLTEPDRVFLSCSLVTRESTAPPPP</sequence>
<keyword evidence="6" id="KW-1185">Reference proteome</keyword>
<dbReference type="CDD" id="cd06267">
    <property type="entry name" value="PBP1_LacI_sugar_binding-like"/>
    <property type="match status" value="1"/>
</dbReference>
<evidence type="ECO:0000256" key="1">
    <source>
        <dbReference type="ARBA" id="ARBA00023015"/>
    </source>
</evidence>
<dbReference type="PRINTS" id="PR00035">
    <property type="entry name" value="HTHGNTR"/>
</dbReference>
<dbReference type="CDD" id="cd07377">
    <property type="entry name" value="WHTH_GntR"/>
    <property type="match status" value="1"/>
</dbReference>
<dbReference type="AlphaFoldDB" id="S0ESS1"/>
<dbReference type="InterPro" id="IPR046335">
    <property type="entry name" value="LacI/GalR-like_sensor"/>
</dbReference>
<dbReference type="Pfam" id="PF00392">
    <property type="entry name" value="GntR"/>
    <property type="match status" value="1"/>
</dbReference>
<dbReference type="STRING" id="454171.CP488_00669"/>
<dbReference type="Gene3D" id="1.10.10.10">
    <property type="entry name" value="Winged helix-like DNA-binding domain superfamily/Winged helix DNA-binding domain"/>
    <property type="match status" value="1"/>
</dbReference>
<keyword evidence="1" id="KW-0805">Transcription regulation</keyword>
<dbReference type="Pfam" id="PF13377">
    <property type="entry name" value="Peripla_BP_3"/>
    <property type="match status" value="1"/>
</dbReference>
<organism evidence="5 6">
    <name type="scientific">Chthonomonas calidirosea (strain DSM 23976 / ICMP 18418 / T49)</name>
    <dbReference type="NCBI Taxonomy" id="1303518"/>
    <lineage>
        <taxon>Bacteria</taxon>
        <taxon>Bacillati</taxon>
        <taxon>Armatimonadota</taxon>
        <taxon>Chthonomonadia</taxon>
        <taxon>Chthonomonadales</taxon>
        <taxon>Chthonomonadaceae</taxon>
        <taxon>Chthonomonas</taxon>
    </lineage>
</organism>
<evidence type="ECO:0000313" key="6">
    <source>
        <dbReference type="Proteomes" id="UP000014227"/>
    </source>
</evidence>
<name>S0ESS1_CHTCT</name>
<dbReference type="SUPFAM" id="SSF46785">
    <property type="entry name" value="Winged helix' DNA-binding domain"/>
    <property type="match status" value="1"/>
</dbReference>
<accession>S0ESS1</accession>
<dbReference type="HOGENOM" id="CLU_037628_15_0_0"/>
<keyword evidence="2" id="KW-0238">DNA-binding</keyword>
<dbReference type="eggNOG" id="COG1609">
    <property type="taxonomic scope" value="Bacteria"/>
</dbReference>
<evidence type="ECO:0000259" key="4">
    <source>
        <dbReference type="PROSITE" id="PS50949"/>
    </source>
</evidence>
<dbReference type="InterPro" id="IPR000524">
    <property type="entry name" value="Tscrpt_reg_HTH_GntR"/>
</dbReference>
<evidence type="ECO:0000256" key="3">
    <source>
        <dbReference type="ARBA" id="ARBA00023163"/>
    </source>
</evidence>
<feature type="domain" description="HTH gntR-type" evidence="4">
    <location>
        <begin position="24"/>
        <end position="92"/>
    </location>
</feature>
<gene>
    <name evidence="5" type="ORF">CCALI_00485</name>
</gene>
<reference evidence="6" key="1">
    <citation type="submission" date="2013-03" db="EMBL/GenBank/DDBJ databases">
        <title>Genome sequence of Chthonomonas calidirosea, the first sequenced genome from the Armatimonadetes phylum (formally candidate division OP10).</title>
        <authorList>
            <person name="Lee K.C.Y."/>
            <person name="Morgan X.C."/>
            <person name="Dunfield P.F."/>
            <person name="Tamas I."/>
            <person name="Houghton K.M."/>
            <person name="Vyssotski M."/>
            <person name="Ryan J.L.J."/>
            <person name="Lagutin K."/>
            <person name="McDonald I.R."/>
            <person name="Stott M.B."/>
        </authorList>
    </citation>
    <scope>NUCLEOTIDE SEQUENCE [LARGE SCALE GENOMIC DNA]</scope>
    <source>
        <strain evidence="6">DSM 23976 / ICMP 18418 / T49</strain>
    </source>
</reference>
<dbReference type="PANTHER" id="PTHR30146">
    <property type="entry name" value="LACI-RELATED TRANSCRIPTIONAL REPRESSOR"/>
    <property type="match status" value="1"/>
</dbReference>
<protein>
    <submittedName>
        <fullName evidence="5">Transcriptional regulator, GntR family</fullName>
    </submittedName>
</protein>
<dbReference type="GO" id="GO:0000976">
    <property type="term" value="F:transcription cis-regulatory region binding"/>
    <property type="evidence" value="ECO:0007669"/>
    <property type="project" value="TreeGrafter"/>
</dbReference>
<dbReference type="PANTHER" id="PTHR30146:SF155">
    <property type="entry name" value="ALANINE RACEMASE"/>
    <property type="match status" value="1"/>
</dbReference>
<dbReference type="GO" id="GO:0003700">
    <property type="term" value="F:DNA-binding transcription factor activity"/>
    <property type="evidence" value="ECO:0007669"/>
    <property type="project" value="InterPro"/>
</dbReference>
<dbReference type="InParanoid" id="S0ESS1"/>
<dbReference type="InterPro" id="IPR036388">
    <property type="entry name" value="WH-like_DNA-bd_sf"/>
</dbReference>
<dbReference type="InterPro" id="IPR036390">
    <property type="entry name" value="WH_DNA-bd_sf"/>
</dbReference>
<dbReference type="PATRIC" id="fig|1303518.3.peg.492"/>
<dbReference type="SMART" id="SM00345">
    <property type="entry name" value="HTH_GNTR"/>
    <property type="match status" value="1"/>
</dbReference>